<name>A0A1I7NAS5_9HYPH</name>
<gene>
    <name evidence="1" type="ORF">SAMN05216456_1452</name>
</gene>
<proteinExistence type="predicted"/>
<dbReference type="OrthoDB" id="6447432at2"/>
<sequence length="401" mass="44912">MASTIFQRLTATKLALDEIEEVIASHFGHSSWTDDGHVEFSHLGLFVPDVALTLLLGEDRRPRDAIAGPGLKDSDIEAIETALTKLASTSTYVHYRQVAFTNAPVRSAYKYKDYFQIVPVPIGSPVPAQAMAEWPFVFEFTYMGSANMSIDAHRRAKAESKLLSLLNVLFISGVFVRPSHEKVWVMGPRGETQYLQAGYYHPVPSGPRFLERALYPPMRRSPAQTYYGGFAETLSGFSLPDDIETSLDCYHAMSEADRDRFDIAAHWFSRYADLKKVSMSSGIVALVTALEALSPKSRVPPCPTCGNISAAVRGFQTLLDAVLQSNTEAKDQFYRLRSKIAHGAWLLHSDFSAWGGGSQARLEEFDVYRLEETVRQVLYRWLQPEIRDQVERAAARSHRHG</sequence>
<dbReference type="EMBL" id="FPCK01000001">
    <property type="protein sequence ID" value="SFV31770.1"/>
    <property type="molecule type" value="Genomic_DNA"/>
</dbReference>
<dbReference type="Proteomes" id="UP000199074">
    <property type="component" value="Unassembled WGS sequence"/>
</dbReference>
<reference evidence="1 2" key="1">
    <citation type="submission" date="2016-10" db="EMBL/GenBank/DDBJ databases">
        <authorList>
            <person name="de Groot N.N."/>
        </authorList>
    </citation>
    <scope>NUCLEOTIDE SEQUENCE [LARGE SCALE GENOMIC DNA]</scope>
    <source>
        <strain evidence="1 2">IPL20</strain>
    </source>
</reference>
<accession>A0A1I7NAS5</accession>
<organism evidence="1 2">
    <name type="scientific">Devosia crocina</name>
    <dbReference type="NCBI Taxonomy" id="429728"/>
    <lineage>
        <taxon>Bacteria</taxon>
        <taxon>Pseudomonadati</taxon>
        <taxon>Pseudomonadota</taxon>
        <taxon>Alphaproteobacteria</taxon>
        <taxon>Hyphomicrobiales</taxon>
        <taxon>Devosiaceae</taxon>
        <taxon>Devosia</taxon>
    </lineage>
</organism>
<evidence type="ECO:0000313" key="1">
    <source>
        <dbReference type="EMBL" id="SFV31770.1"/>
    </source>
</evidence>
<dbReference type="STRING" id="429728.SAMN05216456_1452"/>
<protein>
    <recommendedName>
        <fullName evidence="3">Apea-like HEPN domain-containing protein</fullName>
    </recommendedName>
</protein>
<dbReference type="AlphaFoldDB" id="A0A1I7NAS5"/>
<evidence type="ECO:0000313" key="2">
    <source>
        <dbReference type="Proteomes" id="UP000199074"/>
    </source>
</evidence>
<dbReference type="RefSeq" id="WP_092422816.1">
    <property type="nucleotide sequence ID" value="NZ_FPCK01000001.1"/>
</dbReference>
<keyword evidence="2" id="KW-1185">Reference proteome</keyword>
<evidence type="ECO:0008006" key="3">
    <source>
        <dbReference type="Google" id="ProtNLM"/>
    </source>
</evidence>